<protein>
    <submittedName>
        <fullName evidence="8">CLM5 protein</fullName>
    </submittedName>
</protein>
<feature type="chain" id="PRO_5029603546" evidence="6">
    <location>
        <begin position="19"/>
        <end position="383"/>
    </location>
</feature>
<keyword evidence="5" id="KW-0812">Transmembrane</keyword>
<dbReference type="OrthoDB" id="8959642at2759"/>
<evidence type="ECO:0000259" key="7">
    <source>
        <dbReference type="PROSITE" id="PS50835"/>
    </source>
</evidence>
<dbReference type="InterPro" id="IPR007110">
    <property type="entry name" value="Ig-like_dom"/>
</dbReference>
<dbReference type="SMART" id="SM00406">
    <property type="entry name" value="IGv"/>
    <property type="match status" value="2"/>
</dbReference>
<dbReference type="InterPro" id="IPR036179">
    <property type="entry name" value="Ig-like_dom_sf"/>
</dbReference>
<feature type="signal peptide" evidence="6">
    <location>
        <begin position="1"/>
        <end position="18"/>
    </location>
</feature>
<dbReference type="GO" id="GO:0038023">
    <property type="term" value="F:signaling receptor activity"/>
    <property type="evidence" value="ECO:0007669"/>
    <property type="project" value="TreeGrafter"/>
</dbReference>
<dbReference type="Proteomes" id="UP000541181">
    <property type="component" value="Unassembled WGS sequence"/>
</dbReference>
<dbReference type="SUPFAM" id="SSF48726">
    <property type="entry name" value="Immunoglobulin"/>
    <property type="match status" value="2"/>
</dbReference>
<dbReference type="EMBL" id="VZRC01000855">
    <property type="protein sequence ID" value="NWS62538.1"/>
    <property type="molecule type" value="Genomic_DNA"/>
</dbReference>
<name>A0A7K5GZL5_9AVES</name>
<feature type="domain" description="Ig-like" evidence="7">
    <location>
        <begin position="14"/>
        <end position="107"/>
    </location>
</feature>
<dbReference type="CDD" id="cd12087">
    <property type="entry name" value="TM_EGFR-like"/>
    <property type="match status" value="1"/>
</dbReference>
<dbReference type="GO" id="GO:0009986">
    <property type="term" value="C:cell surface"/>
    <property type="evidence" value="ECO:0007669"/>
    <property type="project" value="TreeGrafter"/>
</dbReference>
<feature type="non-terminal residue" evidence="8">
    <location>
        <position position="383"/>
    </location>
</feature>
<dbReference type="PROSITE" id="PS50835">
    <property type="entry name" value="IG_LIKE"/>
    <property type="match status" value="2"/>
</dbReference>
<dbReference type="PANTHER" id="PTHR16423:SF6">
    <property type="entry name" value="TRIGGERING RECEPTOR EXPRESSED ON MYELOID CELLS 2-RELATED"/>
    <property type="match status" value="1"/>
</dbReference>
<evidence type="ECO:0000256" key="4">
    <source>
        <dbReference type="SAM" id="MobiDB-lite"/>
    </source>
</evidence>
<evidence type="ECO:0000256" key="5">
    <source>
        <dbReference type="SAM" id="Phobius"/>
    </source>
</evidence>
<feature type="domain" description="Ig-like" evidence="7">
    <location>
        <begin position="119"/>
        <end position="233"/>
    </location>
</feature>
<feature type="transmembrane region" description="Helical" evidence="5">
    <location>
        <begin position="267"/>
        <end position="290"/>
    </location>
</feature>
<proteinExistence type="predicted"/>
<dbReference type="AlphaFoldDB" id="A0A7K5GZL5"/>
<evidence type="ECO:0000256" key="2">
    <source>
        <dbReference type="ARBA" id="ARBA00023157"/>
    </source>
</evidence>
<gene>
    <name evidence="8" type="primary">Cd300ld</name>
    <name evidence="8" type="ORF">CHUBUR_R15532</name>
</gene>
<dbReference type="SMART" id="SM00409">
    <property type="entry name" value="IG"/>
    <property type="match status" value="2"/>
</dbReference>
<reference evidence="8 9" key="1">
    <citation type="submission" date="2019-09" db="EMBL/GenBank/DDBJ databases">
        <title>Bird 10,000 Genomes (B10K) Project - Family phase.</title>
        <authorList>
            <person name="Zhang G."/>
        </authorList>
    </citation>
    <scope>NUCLEOTIDE SEQUENCE [LARGE SCALE GENOMIC DNA]</scope>
    <source>
        <strain evidence="8">B10K-CU-031-22</strain>
    </source>
</reference>
<evidence type="ECO:0000256" key="6">
    <source>
        <dbReference type="SAM" id="SignalP"/>
    </source>
</evidence>
<evidence type="ECO:0000313" key="8">
    <source>
        <dbReference type="EMBL" id="NWS62538.1"/>
    </source>
</evidence>
<keyword evidence="1 6" id="KW-0732">Signal</keyword>
<dbReference type="InterPro" id="IPR013106">
    <property type="entry name" value="Ig_V-set"/>
</dbReference>
<evidence type="ECO:0000256" key="3">
    <source>
        <dbReference type="ARBA" id="ARBA00023319"/>
    </source>
</evidence>
<feature type="region of interest" description="Disordered" evidence="4">
    <location>
        <begin position="296"/>
        <end position="337"/>
    </location>
</feature>
<evidence type="ECO:0000256" key="1">
    <source>
        <dbReference type="ARBA" id="ARBA00022729"/>
    </source>
</evidence>
<dbReference type="InterPro" id="IPR013783">
    <property type="entry name" value="Ig-like_fold"/>
</dbReference>
<dbReference type="Gene3D" id="2.60.40.10">
    <property type="entry name" value="Immunoglobulins"/>
    <property type="match status" value="2"/>
</dbReference>
<feature type="non-terminal residue" evidence="8">
    <location>
        <position position="1"/>
    </location>
</feature>
<keyword evidence="3" id="KW-0393">Immunoglobulin domain</keyword>
<organism evidence="8 9">
    <name type="scientific">Chunga burmeisteri</name>
    <name type="common">Black-legged seriema</name>
    <dbReference type="NCBI Taxonomy" id="1352770"/>
    <lineage>
        <taxon>Eukaryota</taxon>
        <taxon>Metazoa</taxon>
        <taxon>Chordata</taxon>
        <taxon>Craniata</taxon>
        <taxon>Vertebrata</taxon>
        <taxon>Euteleostomi</taxon>
        <taxon>Archelosauria</taxon>
        <taxon>Archosauria</taxon>
        <taxon>Dinosauria</taxon>
        <taxon>Saurischia</taxon>
        <taxon>Theropoda</taxon>
        <taxon>Coelurosauria</taxon>
        <taxon>Aves</taxon>
        <taxon>Neognathae</taxon>
        <taxon>Neoaves</taxon>
        <taxon>Telluraves</taxon>
        <taxon>Australaves</taxon>
        <taxon>Cariamiformes</taxon>
        <taxon>Cariamidae</taxon>
        <taxon>Chunga</taxon>
    </lineage>
</organism>
<accession>A0A7K5GZL5</accession>
<evidence type="ECO:0000313" key="9">
    <source>
        <dbReference type="Proteomes" id="UP000541181"/>
    </source>
</evidence>
<keyword evidence="5" id="KW-0472">Membrane</keyword>
<feature type="compositionally biased region" description="Basic and acidic residues" evidence="4">
    <location>
        <begin position="303"/>
        <end position="337"/>
    </location>
</feature>
<keyword evidence="2" id="KW-1015">Disulfide bond</keyword>
<dbReference type="PANTHER" id="PTHR16423">
    <property type="entry name" value="TREM-LIKE TRANSCRIPT PROTEIN"/>
    <property type="match status" value="1"/>
</dbReference>
<keyword evidence="9" id="KW-1185">Reference proteome</keyword>
<sequence length="383" mass="43798">MELRALLLLPLCFPGLRVQTPDAEERQLEGSTLYIQCPYNEETQYWHLKAWCRVRDYSCEPLVEISSTQHSKRVTKEKVTIEDYPTNRTVSITMTNLQAEDSGTYSCAYRYDRFYNYLPLKTISLSIFKELHKWELDSLSVQCPYSSLRYSTGTKAWCRTEGQTACKDVVRTDYPSTQRNSKALVDRTSIQDDTQKRTVTITMEKLQAQDTGTYLCVIYRGSHPTWKMEVRLSVSKTLAGTTLSGTAGTNQATPGKTPAPSSNVNTFILLSGVLSILFILAVISLITLGIRRRKQLQRQGNRQAEDTYDKPEHIYDKPEDTAQLDSTERMESPKDDSKDLKYVTLNFKSRLIPEDPLYCNVELSQAHRKPKDENVEYASIAFK</sequence>
<dbReference type="InterPro" id="IPR052314">
    <property type="entry name" value="Immune_rcpt_domain"/>
</dbReference>
<keyword evidence="5" id="KW-1133">Transmembrane helix</keyword>
<comment type="caution">
    <text evidence="8">The sequence shown here is derived from an EMBL/GenBank/DDBJ whole genome shotgun (WGS) entry which is preliminary data.</text>
</comment>
<dbReference type="InterPro" id="IPR003599">
    <property type="entry name" value="Ig_sub"/>
</dbReference>
<dbReference type="Pfam" id="PF07686">
    <property type="entry name" value="V-set"/>
    <property type="match status" value="2"/>
</dbReference>